<dbReference type="PANTHER" id="PTHR13947">
    <property type="entry name" value="GNAT FAMILY N-ACETYLTRANSFERASE"/>
    <property type="match status" value="1"/>
</dbReference>
<dbReference type="InterPro" id="IPR016181">
    <property type="entry name" value="Acyl_CoA_acyltransferase"/>
</dbReference>
<dbReference type="CDD" id="cd04301">
    <property type="entry name" value="NAT_SF"/>
    <property type="match status" value="1"/>
</dbReference>
<organism evidence="3 4">
    <name type="scientific">Prescottella agglutinans</name>
    <dbReference type="NCBI Taxonomy" id="1644129"/>
    <lineage>
        <taxon>Bacteria</taxon>
        <taxon>Bacillati</taxon>
        <taxon>Actinomycetota</taxon>
        <taxon>Actinomycetes</taxon>
        <taxon>Mycobacteriales</taxon>
        <taxon>Nocardiaceae</taxon>
        <taxon>Prescottella</taxon>
    </lineage>
</organism>
<dbReference type="RefSeq" id="WP_280759098.1">
    <property type="nucleotide sequence ID" value="NZ_JARXVC010000002.1"/>
</dbReference>
<evidence type="ECO:0000259" key="2">
    <source>
        <dbReference type="PROSITE" id="PS51186"/>
    </source>
</evidence>
<dbReference type="Proteomes" id="UP001160334">
    <property type="component" value="Unassembled WGS sequence"/>
</dbReference>
<dbReference type="PANTHER" id="PTHR13947:SF37">
    <property type="entry name" value="LD18367P"/>
    <property type="match status" value="1"/>
</dbReference>
<dbReference type="InterPro" id="IPR050769">
    <property type="entry name" value="NAT_camello-type"/>
</dbReference>
<evidence type="ECO:0000256" key="1">
    <source>
        <dbReference type="ARBA" id="ARBA00022679"/>
    </source>
</evidence>
<evidence type="ECO:0000313" key="3">
    <source>
        <dbReference type="EMBL" id="MDH6279715.1"/>
    </source>
</evidence>
<dbReference type="EMBL" id="JARXVC010000002">
    <property type="protein sequence ID" value="MDH6279715.1"/>
    <property type="molecule type" value="Genomic_DNA"/>
</dbReference>
<keyword evidence="4" id="KW-1185">Reference proteome</keyword>
<keyword evidence="1" id="KW-0808">Transferase</keyword>
<dbReference type="Pfam" id="PF00583">
    <property type="entry name" value="Acetyltransf_1"/>
    <property type="match status" value="1"/>
</dbReference>
<comment type="caution">
    <text evidence="3">The sequence shown here is derived from an EMBL/GenBank/DDBJ whole genome shotgun (WGS) entry which is preliminary data.</text>
</comment>
<protein>
    <submittedName>
        <fullName evidence="3">N-acetylglutamate synthase-like GNAT family acetyltransferase</fullName>
    </submittedName>
</protein>
<proteinExistence type="predicted"/>
<sequence>MVTPPEPIVIASIATQEDVDAFREISEEWVTQYFNLEESERALLADPVGRIVEPGGDVLIARDRKSGDALGCVALIAYPDSVVELAKMGVRPAAQGRGIGRELLTAAIGRARGLGGSRLFLGTSSRLEAALHLYEQAGFVRTDRSQLPVSTDYYPRADVLMELM</sequence>
<gene>
    <name evidence="3" type="ORF">M2280_000924</name>
</gene>
<dbReference type="PROSITE" id="PS51186">
    <property type="entry name" value="GNAT"/>
    <property type="match status" value="1"/>
</dbReference>
<dbReference type="SUPFAM" id="SSF55729">
    <property type="entry name" value="Acyl-CoA N-acyltransferases (Nat)"/>
    <property type="match status" value="1"/>
</dbReference>
<accession>A0ABT6M620</accession>
<evidence type="ECO:0000313" key="4">
    <source>
        <dbReference type="Proteomes" id="UP001160334"/>
    </source>
</evidence>
<reference evidence="3 4" key="1">
    <citation type="submission" date="2023-04" db="EMBL/GenBank/DDBJ databases">
        <title>Forest soil microbial communities from Buena Vista Peninsula, Colon Province, Panama.</title>
        <authorList>
            <person name="Bouskill N."/>
        </authorList>
    </citation>
    <scope>NUCLEOTIDE SEQUENCE [LARGE SCALE GENOMIC DNA]</scope>
    <source>
        <strain evidence="3 4">CFH S0262</strain>
    </source>
</reference>
<feature type="domain" description="N-acetyltransferase" evidence="2">
    <location>
        <begin position="8"/>
        <end position="164"/>
    </location>
</feature>
<name>A0ABT6M620_9NOCA</name>
<dbReference type="Gene3D" id="3.40.630.30">
    <property type="match status" value="1"/>
</dbReference>
<dbReference type="InterPro" id="IPR000182">
    <property type="entry name" value="GNAT_dom"/>
</dbReference>